<organism evidence="2 3">
    <name type="scientific">Gigaspora rosea</name>
    <dbReference type="NCBI Taxonomy" id="44941"/>
    <lineage>
        <taxon>Eukaryota</taxon>
        <taxon>Fungi</taxon>
        <taxon>Fungi incertae sedis</taxon>
        <taxon>Mucoromycota</taxon>
        <taxon>Glomeromycotina</taxon>
        <taxon>Glomeromycetes</taxon>
        <taxon>Diversisporales</taxon>
        <taxon>Gigasporaceae</taxon>
        <taxon>Gigaspora</taxon>
    </lineage>
</organism>
<evidence type="ECO:0000313" key="2">
    <source>
        <dbReference type="EMBL" id="RIB24608.1"/>
    </source>
</evidence>
<keyword evidence="3" id="KW-1185">Reference proteome</keyword>
<keyword evidence="1" id="KW-0472">Membrane</keyword>
<feature type="transmembrane region" description="Helical" evidence="1">
    <location>
        <begin position="27"/>
        <end position="49"/>
    </location>
</feature>
<sequence>MLVWFENGSRVNPLFYHVRRWVERMKYLQFLSLCICFFFSQIVFHYKIILSF</sequence>
<dbReference type="AlphaFoldDB" id="A0A397VRP9"/>
<proteinExistence type="predicted"/>
<evidence type="ECO:0000256" key="1">
    <source>
        <dbReference type="SAM" id="Phobius"/>
    </source>
</evidence>
<reference evidence="2 3" key="1">
    <citation type="submission" date="2018-06" db="EMBL/GenBank/DDBJ databases">
        <title>Comparative genomics reveals the genomic features of Rhizophagus irregularis, R. cerebriforme, R. diaphanum and Gigaspora rosea, and their symbiotic lifestyle signature.</title>
        <authorList>
            <person name="Morin E."/>
            <person name="San Clemente H."/>
            <person name="Chen E.C.H."/>
            <person name="De La Providencia I."/>
            <person name="Hainaut M."/>
            <person name="Kuo A."/>
            <person name="Kohler A."/>
            <person name="Murat C."/>
            <person name="Tang N."/>
            <person name="Roy S."/>
            <person name="Loubradou J."/>
            <person name="Henrissat B."/>
            <person name="Grigoriev I.V."/>
            <person name="Corradi N."/>
            <person name="Roux C."/>
            <person name="Martin F.M."/>
        </authorList>
    </citation>
    <scope>NUCLEOTIDE SEQUENCE [LARGE SCALE GENOMIC DNA]</scope>
    <source>
        <strain evidence="2 3">DAOM 194757</strain>
    </source>
</reference>
<dbReference type="EMBL" id="QKWP01000209">
    <property type="protein sequence ID" value="RIB24608.1"/>
    <property type="molecule type" value="Genomic_DNA"/>
</dbReference>
<gene>
    <name evidence="2" type="ORF">C2G38_2069537</name>
</gene>
<keyword evidence="1" id="KW-0812">Transmembrane</keyword>
<keyword evidence="1" id="KW-1133">Transmembrane helix</keyword>
<dbReference type="Proteomes" id="UP000266673">
    <property type="component" value="Unassembled WGS sequence"/>
</dbReference>
<accession>A0A397VRP9</accession>
<evidence type="ECO:0000313" key="3">
    <source>
        <dbReference type="Proteomes" id="UP000266673"/>
    </source>
</evidence>
<comment type="caution">
    <text evidence="2">The sequence shown here is derived from an EMBL/GenBank/DDBJ whole genome shotgun (WGS) entry which is preliminary data.</text>
</comment>
<protein>
    <submittedName>
        <fullName evidence="2">Uncharacterized protein</fullName>
    </submittedName>
</protein>
<name>A0A397VRP9_9GLOM</name>